<evidence type="ECO:0000256" key="4">
    <source>
        <dbReference type="ARBA" id="ARBA00022989"/>
    </source>
</evidence>
<sequence length="406" mass="43122" precursor="true">MRGLGIILKSLAAHRTRALLAMLGVFLGALALTAVMHVAGAMVLKADLETQKLGPNLLQALSGQVRFRRDGPSGVSGVNRTFTLQDAEAILGGVAQVRDGVPYCNAPMPVRYGSIKTTSQLVATLPGFARVRAYSPAYGRFISDEDEAGRALVCVLGTAIATRLFERPDNAVGRTVFFFRAPVQVVGVMEEKGQDVSGTNLDEQVYVPLSTYMRRMANQDWISGVYMNLHDGADEEAARAAVTAILRSRHLIAAGQKDDFSVLSARDANKLRKEALDLVQTLGVLSSSISFAVGSLGILSIMTLLVRARRLEIGVRRAVGASRNVIVRQFLAEAGLMAGVGGTLGVVVALALVTVVYAVGDFPYTYDPLLAAGACIASVVLGVAAGAYPAWQASRVDVLDVLRHPE</sequence>
<dbReference type="PANTHER" id="PTHR30572">
    <property type="entry name" value="MEMBRANE COMPONENT OF TRANSPORTER-RELATED"/>
    <property type="match status" value="1"/>
</dbReference>
<dbReference type="Pfam" id="PF12704">
    <property type="entry name" value="MacB_PCD"/>
    <property type="match status" value="1"/>
</dbReference>
<gene>
    <name evidence="9" type="ordered locus">Dvul_0798</name>
</gene>
<name>A0A0H3A723_NITV4</name>
<evidence type="ECO:0000256" key="1">
    <source>
        <dbReference type="ARBA" id="ARBA00004651"/>
    </source>
</evidence>
<dbReference type="InterPro" id="IPR025857">
    <property type="entry name" value="MacB_PCD"/>
</dbReference>
<reference evidence="10" key="1">
    <citation type="journal article" date="2009" name="Environ. Microbiol.">
        <title>Contribution of mobile genetic elements to Desulfovibrio vulgaris genome plasticity.</title>
        <authorList>
            <person name="Walker C.B."/>
            <person name="Stolyar S."/>
            <person name="Chivian D."/>
            <person name="Pinel N."/>
            <person name="Gabster J.A."/>
            <person name="Dehal P.S."/>
            <person name="He Z."/>
            <person name="Yang Z.K."/>
            <person name="Yen H.C."/>
            <person name="Zhou J."/>
            <person name="Wall J.D."/>
            <person name="Hazen T.C."/>
            <person name="Arkin A.P."/>
            <person name="Stahl D.A."/>
        </authorList>
    </citation>
    <scope>NUCLEOTIDE SEQUENCE [LARGE SCALE GENOMIC DNA]</scope>
    <source>
        <strain evidence="10">DP4</strain>
    </source>
</reference>
<evidence type="ECO:0000256" key="2">
    <source>
        <dbReference type="ARBA" id="ARBA00022475"/>
    </source>
</evidence>
<dbReference type="PANTHER" id="PTHR30572:SF15">
    <property type="entry name" value="ABC TRANSPORTER PERMEASE"/>
    <property type="match status" value="1"/>
</dbReference>
<protein>
    <recommendedName>
        <fullName evidence="11">ABC transporter, permease protein</fullName>
    </recommendedName>
</protein>
<dbReference type="GO" id="GO:0005886">
    <property type="term" value="C:plasma membrane"/>
    <property type="evidence" value="ECO:0007669"/>
    <property type="project" value="UniProtKB-SubCell"/>
</dbReference>
<evidence type="ECO:0000313" key="9">
    <source>
        <dbReference type="EMBL" id="ABM27819.1"/>
    </source>
</evidence>
<dbReference type="AlphaFoldDB" id="A0A0H3A723"/>
<keyword evidence="2" id="KW-1003">Cell membrane</keyword>
<feature type="domain" description="MacB-like periplasmic core" evidence="8">
    <location>
        <begin position="19"/>
        <end position="244"/>
    </location>
</feature>
<dbReference type="RefSeq" id="WP_010939709.1">
    <property type="nucleotide sequence ID" value="NC_008751.1"/>
</dbReference>
<proteinExistence type="predicted"/>
<dbReference type="GO" id="GO:0022857">
    <property type="term" value="F:transmembrane transporter activity"/>
    <property type="evidence" value="ECO:0007669"/>
    <property type="project" value="TreeGrafter"/>
</dbReference>
<dbReference type="EMBL" id="CP000527">
    <property type="protein sequence ID" value="ABM27819.1"/>
    <property type="molecule type" value="Genomic_DNA"/>
</dbReference>
<dbReference type="SMR" id="A0A0H3A723"/>
<feature type="transmembrane region" description="Helical" evidence="6">
    <location>
        <begin position="330"/>
        <end position="357"/>
    </location>
</feature>
<dbReference type="KEGG" id="dvl:Dvul_0798"/>
<evidence type="ECO:0000256" key="5">
    <source>
        <dbReference type="ARBA" id="ARBA00023136"/>
    </source>
</evidence>
<accession>A0A0H3A723</accession>
<evidence type="ECO:0000259" key="8">
    <source>
        <dbReference type="Pfam" id="PF12704"/>
    </source>
</evidence>
<evidence type="ECO:0000256" key="6">
    <source>
        <dbReference type="SAM" id="Phobius"/>
    </source>
</evidence>
<keyword evidence="4 6" id="KW-1133">Transmembrane helix</keyword>
<organism evidence="9 10">
    <name type="scientific">Nitratidesulfovibrio vulgaris (strain DP4)</name>
    <name type="common">Desulfovibrio vulgaris</name>
    <dbReference type="NCBI Taxonomy" id="391774"/>
    <lineage>
        <taxon>Bacteria</taxon>
        <taxon>Pseudomonadati</taxon>
        <taxon>Thermodesulfobacteriota</taxon>
        <taxon>Desulfovibrionia</taxon>
        <taxon>Desulfovibrionales</taxon>
        <taxon>Desulfovibrionaceae</taxon>
        <taxon>Nitratidesulfovibrio</taxon>
    </lineage>
</organism>
<keyword evidence="3 6" id="KW-0812">Transmembrane</keyword>
<evidence type="ECO:0008006" key="11">
    <source>
        <dbReference type="Google" id="ProtNLM"/>
    </source>
</evidence>
<comment type="subcellular location">
    <subcellularLocation>
        <location evidence="1">Cell membrane</location>
        <topology evidence="1">Multi-pass membrane protein</topology>
    </subcellularLocation>
</comment>
<dbReference type="HOGENOM" id="CLU_000604_8_0_7"/>
<dbReference type="InterPro" id="IPR003838">
    <property type="entry name" value="ABC3_permease_C"/>
</dbReference>
<dbReference type="Pfam" id="PF02687">
    <property type="entry name" value="FtsX"/>
    <property type="match status" value="1"/>
</dbReference>
<dbReference type="Proteomes" id="UP000009173">
    <property type="component" value="Chromosome"/>
</dbReference>
<feature type="domain" description="ABC3 transporter permease C-terminal" evidence="7">
    <location>
        <begin position="287"/>
        <end position="396"/>
    </location>
</feature>
<dbReference type="InterPro" id="IPR050250">
    <property type="entry name" value="Macrolide_Exporter_MacB"/>
</dbReference>
<keyword evidence="5 6" id="KW-0472">Membrane</keyword>
<evidence type="ECO:0000259" key="7">
    <source>
        <dbReference type="Pfam" id="PF02687"/>
    </source>
</evidence>
<evidence type="ECO:0000256" key="3">
    <source>
        <dbReference type="ARBA" id="ARBA00022692"/>
    </source>
</evidence>
<feature type="transmembrane region" description="Helical" evidence="6">
    <location>
        <begin position="289"/>
        <end position="309"/>
    </location>
</feature>
<evidence type="ECO:0000313" key="10">
    <source>
        <dbReference type="Proteomes" id="UP000009173"/>
    </source>
</evidence>
<feature type="transmembrane region" description="Helical" evidence="6">
    <location>
        <begin position="369"/>
        <end position="391"/>
    </location>
</feature>